<organism evidence="2 3">
    <name type="scientific">Cyclospora cayetanensis</name>
    <dbReference type="NCBI Taxonomy" id="88456"/>
    <lineage>
        <taxon>Eukaryota</taxon>
        <taxon>Sar</taxon>
        <taxon>Alveolata</taxon>
        <taxon>Apicomplexa</taxon>
        <taxon>Conoidasida</taxon>
        <taxon>Coccidia</taxon>
        <taxon>Eucoccidiorida</taxon>
        <taxon>Eimeriorina</taxon>
        <taxon>Eimeriidae</taxon>
        <taxon>Cyclospora</taxon>
    </lineage>
</organism>
<feature type="compositionally biased region" description="Basic and acidic residues" evidence="1">
    <location>
        <begin position="636"/>
        <end position="647"/>
    </location>
</feature>
<feature type="region of interest" description="Disordered" evidence="1">
    <location>
        <begin position="48"/>
        <end position="80"/>
    </location>
</feature>
<evidence type="ECO:0000313" key="2">
    <source>
        <dbReference type="EMBL" id="OEH77871.1"/>
    </source>
</evidence>
<comment type="caution">
    <text evidence="2">The sequence shown here is derived from an EMBL/GenBank/DDBJ whole genome shotgun (WGS) entry which is preliminary data.</text>
</comment>
<reference evidence="2 3" key="1">
    <citation type="journal article" date="2016" name="BMC Genomics">
        <title>Comparative genomics reveals Cyclospora cayetanensis possesses coccidia-like metabolism and invasion components but unique surface antigens.</title>
        <authorList>
            <person name="Liu S."/>
            <person name="Wang L."/>
            <person name="Zheng H."/>
            <person name="Xu Z."/>
            <person name="Roellig D.M."/>
            <person name="Li N."/>
            <person name="Frace M.A."/>
            <person name="Tang K."/>
            <person name="Arrowood M.J."/>
            <person name="Moss D.M."/>
            <person name="Zhang L."/>
            <person name="Feng Y."/>
            <person name="Xiao L."/>
        </authorList>
    </citation>
    <scope>NUCLEOTIDE SEQUENCE [LARGE SCALE GENOMIC DNA]</scope>
    <source>
        <strain evidence="2 3">CHN_HEN01</strain>
    </source>
</reference>
<proteinExistence type="predicted"/>
<evidence type="ECO:0000256" key="1">
    <source>
        <dbReference type="SAM" id="MobiDB-lite"/>
    </source>
</evidence>
<keyword evidence="3" id="KW-1185">Reference proteome</keyword>
<dbReference type="EMBL" id="JROU02000948">
    <property type="protein sequence ID" value="OEH77871.1"/>
    <property type="molecule type" value="Genomic_DNA"/>
</dbReference>
<name>A0A1D3D350_9EIME</name>
<dbReference type="InParanoid" id="A0A1D3D350"/>
<sequence>MQHAWTKTGPGEGYRAVAAVTPPHAAAHEPALAAPATLVELCKPEQFKQGTMKGTPGQAPPEILKQEQEGGSQQQHQQHTAAPLVLKGRLSYTFATRSVAEPPLQKQTGGPIETDSGDSIRAVPRRPSEGAISTSSNTVIQESTGARRGRENSGSTSCRTGCKSIGGGACDRTERQLQRLQRQVQQEELDATEYQHEQQQRQQRMTGERSWKPSGAFDKTGLMLQQQKLRLEEAQQLRRSVAEGVVVCQSLHARLSSLLLESPSTDGTAVGTDLLLAKLRRDFAQQQQQYSRLLRLVQSNAELLREPARACVDGLSKDDVPARITWHCNPLGSRYRLSVYGSHFEHPQRRKRTASILWSPERGSEEEAEKELDGCFSSSRNSGGIWQHGCAQGLPPLLIGPPSARSAPRRSPERGLWEAAALVEVHEDYEKQQILTERKEQLKQLQQVERCVTALRELQLHVAADVGKSTELLHVAEEQTGAAADHTAAGVGELASAARGKSRWWGVQGGGAAALVGVSVGAIAGGPVGAAVGAVVGAVAGISSGAALRGRHRDRIDAVARSARCQRVQRLKRSSEVTRMGVSAGGVASAFTSSGNGLHVPGIQPRTAVCSSRPLYDIKRTTEGSSMLETSGATAEGRRHITADSAKRSTARGADTARPTHGRDYRTSKGSSCIMCCYGLNDPHCECKGGDCAHFCSFMD</sequence>
<evidence type="ECO:0000313" key="3">
    <source>
        <dbReference type="Proteomes" id="UP000095192"/>
    </source>
</evidence>
<feature type="region of interest" description="Disordered" evidence="1">
    <location>
        <begin position="188"/>
        <end position="216"/>
    </location>
</feature>
<feature type="compositionally biased region" description="Low complexity" evidence="1">
    <location>
        <begin position="69"/>
        <end position="79"/>
    </location>
</feature>
<feature type="region of interest" description="Disordered" evidence="1">
    <location>
        <begin position="97"/>
        <end position="165"/>
    </location>
</feature>
<feature type="region of interest" description="Disordered" evidence="1">
    <location>
        <begin position="624"/>
        <end position="668"/>
    </location>
</feature>
<dbReference type="AlphaFoldDB" id="A0A1D3D350"/>
<feature type="compositionally biased region" description="Polar residues" evidence="1">
    <location>
        <begin position="131"/>
        <end position="144"/>
    </location>
</feature>
<dbReference type="Proteomes" id="UP000095192">
    <property type="component" value="Unassembled WGS sequence"/>
</dbReference>
<dbReference type="VEuPathDB" id="ToxoDB:cyc_01590"/>
<gene>
    <name evidence="2" type="ORF">cyc_01590</name>
</gene>
<dbReference type="VEuPathDB" id="ToxoDB:LOC34618572"/>
<accession>A0A1D3D350</accession>
<protein>
    <submittedName>
        <fullName evidence="2">Uncharacterized protein</fullName>
    </submittedName>
</protein>
<feature type="compositionally biased region" description="Polar residues" evidence="1">
    <location>
        <begin position="624"/>
        <end position="633"/>
    </location>
</feature>